<gene>
    <name evidence="2" type="ORF">Celaphus_00015895</name>
</gene>
<dbReference type="Proteomes" id="UP000242450">
    <property type="component" value="Chromosome 33"/>
</dbReference>
<organism evidence="2 3">
    <name type="scientific">Cervus elaphus hippelaphus</name>
    <name type="common">European red deer</name>
    <dbReference type="NCBI Taxonomy" id="46360"/>
    <lineage>
        <taxon>Eukaryota</taxon>
        <taxon>Metazoa</taxon>
        <taxon>Chordata</taxon>
        <taxon>Craniata</taxon>
        <taxon>Vertebrata</taxon>
        <taxon>Euteleostomi</taxon>
        <taxon>Mammalia</taxon>
        <taxon>Eutheria</taxon>
        <taxon>Laurasiatheria</taxon>
        <taxon>Artiodactyla</taxon>
        <taxon>Ruminantia</taxon>
        <taxon>Pecora</taxon>
        <taxon>Cervidae</taxon>
        <taxon>Cervinae</taxon>
        <taxon>Cervus</taxon>
    </lineage>
</organism>
<evidence type="ECO:0000313" key="3">
    <source>
        <dbReference type="Proteomes" id="UP000242450"/>
    </source>
</evidence>
<reference evidence="2 3" key="1">
    <citation type="journal article" date="2018" name="Mol. Genet. Genomics">
        <title>The red deer Cervus elaphus genome CerEla1.0: sequencing, annotating, genes, and chromosomes.</title>
        <authorList>
            <person name="Bana N.A."/>
            <person name="Nyiri A."/>
            <person name="Nagy J."/>
            <person name="Frank K."/>
            <person name="Nagy T."/>
            <person name="Steger V."/>
            <person name="Schiller M."/>
            <person name="Lakatos P."/>
            <person name="Sugar L."/>
            <person name="Horn P."/>
            <person name="Barta E."/>
            <person name="Orosz L."/>
        </authorList>
    </citation>
    <scope>NUCLEOTIDE SEQUENCE [LARGE SCALE GENOMIC DNA]</scope>
    <source>
        <strain evidence="2">Hungarian</strain>
    </source>
</reference>
<evidence type="ECO:0000256" key="1">
    <source>
        <dbReference type="SAM" id="MobiDB-lite"/>
    </source>
</evidence>
<protein>
    <submittedName>
        <fullName evidence="2">Uncharacterized protein</fullName>
    </submittedName>
</protein>
<name>A0A212C2I6_CEREH</name>
<feature type="region of interest" description="Disordered" evidence="1">
    <location>
        <begin position="47"/>
        <end position="78"/>
    </location>
</feature>
<dbReference type="AlphaFoldDB" id="A0A212C2I6"/>
<dbReference type="EMBL" id="MKHE01000033">
    <property type="protein sequence ID" value="OWK00112.1"/>
    <property type="molecule type" value="Genomic_DNA"/>
</dbReference>
<comment type="caution">
    <text evidence="2">The sequence shown here is derived from an EMBL/GenBank/DDBJ whole genome shotgun (WGS) entry which is preliminary data.</text>
</comment>
<proteinExistence type="predicted"/>
<evidence type="ECO:0000313" key="2">
    <source>
        <dbReference type="EMBL" id="OWK00112.1"/>
    </source>
</evidence>
<sequence>MPSGCASGEVLKHLDELTLKLSVEDVPTSCPEVLGLALASEPHNLSLPTPTAPCVPAGSGSPHGHGPGRQPGDPAREGGGSCRLLTLLRLLSQCVGLGLDGEAWGSLVPSDLSAVLIS</sequence>
<keyword evidence="3" id="KW-1185">Reference proteome</keyword>
<accession>A0A212C2I6</accession>